<feature type="transmembrane region" description="Helical" evidence="1">
    <location>
        <begin position="198"/>
        <end position="218"/>
    </location>
</feature>
<keyword evidence="1" id="KW-0812">Transmembrane</keyword>
<keyword evidence="1" id="KW-0472">Membrane</keyword>
<gene>
    <name evidence="3" type="ORF">C7I36_09465</name>
</gene>
<feature type="transmembrane region" description="Helical" evidence="1">
    <location>
        <begin position="136"/>
        <end position="158"/>
    </location>
</feature>
<feature type="transmembrane region" description="Helical" evidence="1">
    <location>
        <begin position="59"/>
        <end position="79"/>
    </location>
</feature>
<reference evidence="3 4" key="1">
    <citation type="submission" date="2018-03" db="EMBL/GenBank/DDBJ databases">
        <title>The draft genome of Zobellella taiwanensis JCM 13381.</title>
        <authorList>
            <person name="Liu L."/>
            <person name="Li L."/>
            <person name="Wang T."/>
            <person name="Zhang X."/>
            <person name="Liang L."/>
        </authorList>
    </citation>
    <scope>NUCLEOTIDE SEQUENCE [LARGE SCALE GENOMIC DNA]</scope>
    <source>
        <strain evidence="3 4">JCM 13381</strain>
    </source>
</reference>
<feature type="transmembrane region" description="Helical" evidence="1">
    <location>
        <begin position="258"/>
        <end position="279"/>
    </location>
</feature>
<proteinExistence type="predicted"/>
<evidence type="ECO:0000256" key="1">
    <source>
        <dbReference type="SAM" id="Phobius"/>
    </source>
</evidence>
<dbReference type="PANTHER" id="PTHR35342">
    <property type="entry name" value="TRICARBOXYLIC TRANSPORT PROTEIN"/>
    <property type="match status" value="1"/>
</dbReference>
<comment type="caution">
    <text evidence="3">The sequence shown here is derived from an EMBL/GenBank/DDBJ whole genome shotgun (WGS) entry which is preliminary data.</text>
</comment>
<feature type="transmembrane region" description="Helical" evidence="1">
    <location>
        <begin position="107"/>
        <end position="129"/>
    </location>
</feature>
<feature type="transmembrane region" description="Helical" evidence="1">
    <location>
        <begin position="164"/>
        <end position="186"/>
    </location>
</feature>
<protein>
    <submittedName>
        <fullName evidence="3">C4-dicarboxylate ABC transporter permease</fullName>
    </submittedName>
</protein>
<feature type="transmembrane region" description="Helical" evidence="1">
    <location>
        <begin position="395"/>
        <end position="422"/>
    </location>
</feature>
<name>A0A2P7QX16_9GAMM</name>
<dbReference type="Pfam" id="PF01970">
    <property type="entry name" value="TctA"/>
    <property type="match status" value="1"/>
</dbReference>
<feature type="transmembrane region" description="Helical" evidence="1">
    <location>
        <begin position="466"/>
        <end position="486"/>
    </location>
</feature>
<feature type="transmembrane region" description="Helical" evidence="1">
    <location>
        <begin position="354"/>
        <end position="375"/>
    </location>
</feature>
<dbReference type="RefSeq" id="WP_106453473.1">
    <property type="nucleotide sequence ID" value="NZ_PXYH01000011.1"/>
</dbReference>
<dbReference type="OrthoDB" id="9781349at2"/>
<evidence type="ECO:0000259" key="2">
    <source>
        <dbReference type="Pfam" id="PF01970"/>
    </source>
</evidence>
<feature type="transmembrane region" description="Helical" evidence="1">
    <location>
        <begin position="429"/>
        <end position="446"/>
    </location>
</feature>
<organism evidence="3 4">
    <name type="scientific">Zobellella taiwanensis</name>
    <dbReference type="NCBI Taxonomy" id="347535"/>
    <lineage>
        <taxon>Bacteria</taxon>
        <taxon>Pseudomonadati</taxon>
        <taxon>Pseudomonadota</taxon>
        <taxon>Gammaproteobacteria</taxon>
        <taxon>Aeromonadales</taxon>
        <taxon>Aeromonadaceae</taxon>
        <taxon>Zobellella</taxon>
    </lineage>
</organism>
<dbReference type="PANTHER" id="PTHR35342:SF5">
    <property type="entry name" value="TRICARBOXYLIC TRANSPORT PROTEIN"/>
    <property type="match status" value="1"/>
</dbReference>
<keyword evidence="4" id="KW-1185">Reference proteome</keyword>
<feature type="domain" description="DUF112" evidence="2">
    <location>
        <begin position="19"/>
        <end position="438"/>
    </location>
</feature>
<accession>A0A2P7QX16</accession>
<keyword evidence="1" id="KW-1133">Transmembrane helix</keyword>
<feature type="transmembrane region" description="Helical" evidence="1">
    <location>
        <begin position="17"/>
        <end position="47"/>
    </location>
</feature>
<evidence type="ECO:0000313" key="3">
    <source>
        <dbReference type="EMBL" id="PSJ42500.1"/>
    </source>
</evidence>
<dbReference type="InterPro" id="IPR002823">
    <property type="entry name" value="DUF112_TM"/>
</dbReference>
<dbReference type="Proteomes" id="UP000242181">
    <property type="component" value="Unassembled WGS sequence"/>
</dbReference>
<evidence type="ECO:0000313" key="4">
    <source>
        <dbReference type="Proteomes" id="UP000242181"/>
    </source>
</evidence>
<dbReference type="AlphaFoldDB" id="A0A2P7QX16"/>
<sequence>MLANFADAASLFLNINIYLAIAFGTILGLVFGALPGLTATMGIALLLPLTFGMDPVTGMGMLLGVYCGAISGGSIPAALLNIPGTPSSVATTLDAFPMARNGEPGRALGLCITASMIGGMISVVIFAFMSPLIADVALKFSAIEYFALGLFGLTIIASVSDKSIIKGIVAGLIGVLISLIGIDSLTGVVRLTAGIPDLIGGVDFMPALIGLFALSQIISDVTTLSPQSKVETRVRVNNAYPRIRETFGLWKIWSSSSLIGALVGAIPGAGGSIASFLAYDQAKRISKTPEKFRSGHNEGIVSCESANNGMTGGALIPMMTLGIPGDASAAILMGGLLIHGLQPGPMLFEDQANIAYGIIIAFLIANLFMFCFQSIGIKLFVRVLQIPRSYLLPFILVMCILGSYGISGTLSSAWVLLFFGVFGYFLNRYGFSSAPVVLGMILGYMVESNFRRGMTMYEGDWSVFFTRPISLCFILLSVVSIALPIYRQYRLARQKRLPGSQAPGENAP</sequence>
<dbReference type="EMBL" id="PXYH01000011">
    <property type="protein sequence ID" value="PSJ42500.1"/>
    <property type="molecule type" value="Genomic_DNA"/>
</dbReference>